<feature type="domain" description="DUF5801" evidence="2">
    <location>
        <begin position="582"/>
        <end position="691"/>
    </location>
</feature>
<evidence type="ECO:0000259" key="2">
    <source>
        <dbReference type="Pfam" id="PF19116"/>
    </source>
</evidence>
<feature type="region of interest" description="Disordered" evidence="1">
    <location>
        <begin position="701"/>
        <end position="724"/>
    </location>
</feature>
<organism evidence="3 4">
    <name type="scientific">Vineibacter terrae</name>
    <dbReference type="NCBI Taxonomy" id="2586908"/>
    <lineage>
        <taxon>Bacteria</taxon>
        <taxon>Pseudomonadati</taxon>
        <taxon>Pseudomonadota</taxon>
        <taxon>Alphaproteobacteria</taxon>
        <taxon>Hyphomicrobiales</taxon>
        <taxon>Vineibacter</taxon>
    </lineage>
</organism>
<evidence type="ECO:0000256" key="1">
    <source>
        <dbReference type="SAM" id="MobiDB-lite"/>
    </source>
</evidence>
<comment type="caution">
    <text evidence="3">The sequence shown here is derived from an EMBL/GenBank/DDBJ whole genome shotgun (WGS) entry which is preliminary data.</text>
</comment>
<dbReference type="NCBIfam" id="TIGR03660">
    <property type="entry name" value="T1SS_rpt_143"/>
    <property type="match status" value="6"/>
</dbReference>
<reference evidence="3 4" key="1">
    <citation type="submission" date="2019-06" db="EMBL/GenBank/DDBJ databases">
        <title>New taxonomy in bacterial strain CC-CFT640, isolated from vineyard.</title>
        <authorList>
            <person name="Lin S.-Y."/>
            <person name="Tsai C.-F."/>
            <person name="Young C.-C."/>
        </authorList>
    </citation>
    <scope>NUCLEOTIDE SEQUENCE [LARGE SCALE GENOMIC DNA]</scope>
    <source>
        <strain evidence="3 4">CC-CFT640</strain>
    </source>
</reference>
<evidence type="ECO:0000313" key="4">
    <source>
        <dbReference type="Proteomes" id="UP000321638"/>
    </source>
</evidence>
<dbReference type="Proteomes" id="UP000321638">
    <property type="component" value="Unassembled WGS sequence"/>
</dbReference>
<proteinExistence type="predicted"/>
<evidence type="ECO:0000313" key="3">
    <source>
        <dbReference type="EMBL" id="TXL73706.1"/>
    </source>
</evidence>
<dbReference type="RefSeq" id="WP_147848751.1">
    <property type="nucleotide sequence ID" value="NZ_VDUZ01000023.1"/>
</dbReference>
<name>A0A5C8PJX8_9HYPH</name>
<feature type="domain" description="DUF5801" evidence="2">
    <location>
        <begin position="737"/>
        <end position="845"/>
    </location>
</feature>
<feature type="compositionally biased region" description="Polar residues" evidence="1">
    <location>
        <begin position="702"/>
        <end position="712"/>
    </location>
</feature>
<dbReference type="InterPro" id="IPR043824">
    <property type="entry name" value="DUF5801"/>
</dbReference>
<dbReference type="OrthoDB" id="7875798at2"/>
<dbReference type="EMBL" id="VDUZ01000023">
    <property type="protein sequence ID" value="TXL73706.1"/>
    <property type="molecule type" value="Genomic_DNA"/>
</dbReference>
<sequence length="1852" mass="185137">MAPKDITTTDDLTIDPLATADPLTISTDRADYAPGDTVTISLSGIKAGATYTFQIQDLPSDPGDNGKADIYKPFTVTDGGKGDLDGAANGQIVTTWTVPHNNDAVNATLSLTATGADGSKASTTFTDAPPASTVSVRLDQWADGPAPDADGTGGNNEVFVNGNLNQTKAHYNEGDSVPYRAFLDDLNTGTVYGIQIQWDTVDSGAYALDYLTSFNFSFEGTRHPGEPDVTPTVGITDISSGAISTVNIPSDPQLLTGFGAQFGVTDGLGSGQPSGQQVFTIFGAVSNLSTSAITYNADHTKASITVFFTYNGSTANNADSVVVAWGGHIASSLDWRDDPGETVQTASDISGSPYHTRVLTLFENGVATSIGNQDRSLSAAAVEAPPVANDISLLADEDNITGGNNDVQAGDDAQANLTGTLPVTNATSVNFADLHLDPVLNTSSAPVTSGGAALTFFWDGGSGTLFASTNTSSLANAQASAVFKIQVAASSPFTYTFTLLDQVDHPAANGTADDNTENPNILVDLTYTAVGVGTDTGVIHVTLDDDIPIVTAAQQTGTVDEDGVPGGIAGGVGDVAGEATVATGSVAPLFSPGADQPLTFSLSADTSGLAALTSGGVAVTYAVVGNTLTASAGGSTVFTFSVNSTTGAWTFTLSDQLDHAAGNDENDLTINLSSILRATDFDGDTAAAAANALVVTVDDDTPTASQASQTGTVDEDGVPGGIAGGVGDVAGEATVATGSVTPLFNSGADQPLTFSLSADTSGLAALTSGGVAVTYAVVGNTLTASAGGSTVFTFSVNGSTGDWTFTLSDQLDHATGNDENDLTINLSSILRATDFDGDTVAAAANALIVTVDDDTPTASQASSTGTVDEDGVTGGIAGGVGDVAGEATVATGSVTPLFNSGADQPLTFSLSTDTSNLAALTSGGVAVTYAVVGNTLTASAGANTVFTFSLNGTTGDWTFTLVDQLDHATGNDENDITINLSSILRATDFDGDTVAAAANALVVTVDDDTPTASQASSTGTVDEDGVPGGIAGGVGDVAGEATVATGSVTPLFNSGADQPLTFSLSADTSGLAALTSGGVAVTYAVVGNTLTASAGANTVFTFSLNGTTGDWTFTLADQLDHATGNDENALAINLSSILRATDFDGDTVAAAANALIVTVDDDTPTASQASQTGTVDEDGVPGGIAGGVGDVAGEATVATGSVTPLFNPGADQPLTFSLSTDTSNLAALTSGGVAVTYAVVGNTLTASAGANTVFTFSLNGTTGDWTFTLVDQLDHATGNGENDLAVNLSSILRATDFDGDTVAAAANALIVTVDDDTPTASQASSTGTVDEDGVPGGIAGGVGDVAGEATVATGSVTPLFNSGADQPLTFSLSADTSGLAALTSGGVAVTYAVVGNTLTASAGANTVFTFSLNGTTGDWTFTLVDQLDHAAGNDENDLAVNLSSILRATDFDGDVVAAAANALVVTVDDDSPVPLTPAILSVSNAASATANAALGAFNHVGADQPGSSVFIGLNGSVLQGAIQDGTPTLENLKAGGSDIFLFGFGTSTLIATTDATNTDVAQRVFTMGLNPDGSVQANDLYSINMLRPVDNLVDVGFGNFTAAPASGNPLTLVVNDIGGSTIDALFSGFVDQSNNSSTQTTVNVSGAGVGVGTGQDFDFDPQTASATDDLTDRMRIQFLADDGDGILETGEARTVNRFTFIMNQNNPPGDDGDALIRVYNATGAEVQITGILVNGATLVGAGGAPVPSHDPSPGGNVTATANGLGYELHGLGGGTSGSTADNDTVTIITAAGYQRIDIAGIGNDSNKDTFDILLQSVAVPTPFDIVFNTQANLTDFDGDSAAASQLEVHLLA</sequence>
<dbReference type="Pfam" id="PF19116">
    <property type="entry name" value="DUF5801"/>
    <property type="match status" value="2"/>
</dbReference>
<keyword evidence="4" id="KW-1185">Reference proteome</keyword>
<dbReference type="InterPro" id="IPR019959">
    <property type="entry name" value="T1SS-143_rpt-cont_dom"/>
</dbReference>
<gene>
    <name evidence="3" type="ORF">FHP25_20065</name>
</gene>
<protein>
    <recommendedName>
        <fullName evidence="2">DUF5801 domain-containing protein</fullName>
    </recommendedName>
</protein>
<accession>A0A5C8PJX8</accession>